<name>X0ZNN2_9ZZZZ</name>
<evidence type="ECO:0000313" key="1">
    <source>
        <dbReference type="EMBL" id="GAG71375.1"/>
    </source>
</evidence>
<dbReference type="EMBL" id="BART01003024">
    <property type="protein sequence ID" value="GAG71375.1"/>
    <property type="molecule type" value="Genomic_DNA"/>
</dbReference>
<comment type="caution">
    <text evidence="1">The sequence shown here is derived from an EMBL/GenBank/DDBJ whole genome shotgun (WGS) entry which is preliminary data.</text>
</comment>
<protein>
    <submittedName>
        <fullName evidence="1">Uncharacterized protein</fullName>
    </submittedName>
</protein>
<dbReference type="Gene3D" id="3.40.1260.10">
    <property type="entry name" value="DsrEFH-like"/>
    <property type="match status" value="1"/>
</dbReference>
<dbReference type="AlphaFoldDB" id="X0ZNN2"/>
<dbReference type="InterPro" id="IPR027396">
    <property type="entry name" value="DsrEFH-like"/>
</dbReference>
<dbReference type="Pfam" id="PF02635">
    <property type="entry name" value="DsrE"/>
    <property type="match status" value="1"/>
</dbReference>
<accession>X0ZNN2</accession>
<sequence>MAKKKLLYVQTSGINTPQRLYSPFILAQTALAMDVEPTIYFLGEGVTVVKKGEAEKIKMGNFPSLKDVMDETLRQGIKLLICQQSAQLLGEKLTPGDFVDGSRVVGAATLNNLVLEADGTMWF</sequence>
<dbReference type="InterPro" id="IPR003787">
    <property type="entry name" value="Sulphur_relay_DsrE/F-like"/>
</dbReference>
<gene>
    <name evidence="1" type="ORF">S01H4_08698</name>
</gene>
<organism evidence="1">
    <name type="scientific">marine sediment metagenome</name>
    <dbReference type="NCBI Taxonomy" id="412755"/>
    <lineage>
        <taxon>unclassified sequences</taxon>
        <taxon>metagenomes</taxon>
        <taxon>ecological metagenomes</taxon>
    </lineage>
</organism>
<dbReference type="PANTHER" id="PTHR34655:SF2">
    <property type="entry name" value="PEROXIREDOXIN FAMILY PROTEIN"/>
    <property type="match status" value="1"/>
</dbReference>
<proteinExistence type="predicted"/>
<reference evidence="1" key="1">
    <citation type="journal article" date="2014" name="Front. Microbiol.">
        <title>High frequency of phylogenetically diverse reductive dehalogenase-homologous genes in deep subseafloor sedimentary metagenomes.</title>
        <authorList>
            <person name="Kawai M."/>
            <person name="Futagami T."/>
            <person name="Toyoda A."/>
            <person name="Takaki Y."/>
            <person name="Nishi S."/>
            <person name="Hori S."/>
            <person name="Arai W."/>
            <person name="Tsubouchi T."/>
            <person name="Morono Y."/>
            <person name="Uchiyama I."/>
            <person name="Ito T."/>
            <person name="Fujiyama A."/>
            <person name="Inagaki F."/>
            <person name="Takami H."/>
        </authorList>
    </citation>
    <scope>NUCLEOTIDE SEQUENCE</scope>
    <source>
        <strain evidence="1">Expedition CK06-06</strain>
    </source>
</reference>
<dbReference type="PANTHER" id="PTHR34655">
    <property type="entry name" value="CONSERVED WITHIN P. AEROPHILUM"/>
    <property type="match status" value="1"/>
</dbReference>
<dbReference type="SUPFAM" id="SSF75169">
    <property type="entry name" value="DsrEFH-like"/>
    <property type="match status" value="1"/>
</dbReference>